<evidence type="ECO:0000259" key="2">
    <source>
        <dbReference type="Pfam" id="PF01261"/>
    </source>
</evidence>
<dbReference type="RefSeq" id="WP_320942376.1">
    <property type="nucleotide sequence ID" value="NZ_BAABEU010000003.1"/>
</dbReference>
<accession>A0ABZ0SR09</accession>
<dbReference type="Proteomes" id="UP001323798">
    <property type="component" value="Chromosome"/>
</dbReference>
<dbReference type="InterPro" id="IPR013022">
    <property type="entry name" value="Xyl_isomerase-like_TIM-brl"/>
</dbReference>
<gene>
    <name evidence="3" type="ORF">SM116_18190</name>
</gene>
<organism evidence="3 4">
    <name type="scientific">Microbacterium rhizosphaerae</name>
    <dbReference type="NCBI Taxonomy" id="1678237"/>
    <lineage>
        <taxon>Bacteria</taxon>
        <taxon>Bacillati</taxon>
        <taxon>Actinomycetota</taxon>
        <taxon>Actinomycetes</taxon>
        <taxon>Micrococcales</taxon>
        <taxon>Microbacteriaceae</taxon>
        <taxon>Microbacterium</taxon>
    </lineage>
</organism>
<dbReference type="PANTHER" id="PTHR12110:SF53">
    <property type="entry name" value="BLR5974 PROTEIN"/>
    <property type="match status" value="1"/>
</dbReference>
<evidence type="ECO:0000313" key="4">
    <source>
        <dbReference type="Proteomes" id="UP001323798"/>
    </source>
</evidence>
<keyword evidence="1" id="KW-0119">Carbohydrate metabolism</keyword>
<dbReference type="PANTHER" id="PTHR12110">
    <property type="entry name" value="HYDROXYPYRUVATE ISOMERASE"/>
    <property type="match status" value="1"/>
</dbReference>
<dbReference type="EMBL" id="CP139368">
    <property type="protein sequence ID" value="WPR89662.1"/>
    <property type="molecule type" value="Genomic_DNA"/>
</dbReference>
<dbReference type="GO" id="GO:0016853">
    <property type="term" value="F:isomerase activity"/>
    <property type="evidence" value="ECO:0007669"/>
    <property type="project" value="UniProtKB-KW"/>
</dbReference>
<dbReference type="SUPFAM" id="SSF51658">
    <property type="entry name" value="Xylose isomerase-like"/>
    <property type="match status" value="1"/>
</dbReference>
<proteinExistence type="predicted"/>
<dbReference type="InterPro" id="IPR036237">
    <property type="entry name" value="Xyl_isomerase-like_sf"/>
</dbReference>
<protein>
    <submittedName>
        <fullName evidence="3">Sugar phosphate isomerase/epimerase</fullName>
    </submittedName>
</protein>
<evidence type="ECO:0000256" key="1">
    <source>
        <dbReference type="ARBA" id="ARBA00023277"/>
    </source>
</evidence>
<reference evidence="3 4" key="1">
    <citation type="submission" date="2023-11" db="EMBL/GenBank/DDBJ databases">
        <title>Genome sequence of Microbacterium rhizosphaerae KACC 19337.</title>
        <authorList>
            <person name="Choi H."/>
            <person name="Kim S."/>
            <person name="Kim Y."/>
            <person name="Kwon S.-W."/>
            <person name="Heo J."/>
        </authorList>
    </citation>
    <scope>NUCLEOTIDE SEQUENCE [LARGE SCALE GENOMIC DNA]</scope>
    <source>
        <strain evidence="3 4">KACC 19337</strain>
    </source>
</reference>
<keyword evidence="3" id="KW-0413">Isomerase</keyword>
<evidence type="ECO:0000313" key="3">
    <source>
        <dbReference type="EMBL" id="WPR89662.1"/>
    </source>
</evidence>
<dbReference type="Gene3D" id="3.20.20.150">
    <property type="entry name" value="Divalent-metal-dependent TIM barrel enzymes"/>
    <property type="match status" value="1"/>
</dbReference>
<feature type="domain" description="Xylose isomerase-like TIM barrel" evidence="2">
    <location>
        <begin position="28"/>
        <end position="293"/>
    </location>
</feature>
<sequence length="308" mass="34401">MKLAGLGISTNADMINGDDEILGRHLGEIADAGCSHAELILHGLDVVVGGRLQPSRVRRVHDVLRRSGLRFSIHLPYTLNLMDPKYGEPFTRIFEAGLDFADTIGAEVVVYHSSWRQPESAHRTINDRDAQELLLRDRDTLRTLGERAARSGVDIGVENNAWTDPSAITYGLRPADIVDHVRQIELDNVGITLDFGHLHLTSEAYGWDFADECRTVLPYLKHVHAHDNFAVLEQTGIYNRDFPLGLGDLHLPMGWGSIAWPEILPLFADYDGIWMMEIEYRLASLFPEIAQAARGLLNLHQDGAGIVR</sequence>
<dbReference type="InterPro" id="IPR050312">
    <property type="entry name" value="IolE/XylAMocC-like"/>
</dbReference>
<dbReference type="Pfam" id="PF01261">
    <property type="entry name" value="AP_endonuc_2"/>
    <property type="match status" value="1"/>
</dbReference>
<name>A0ABZ0SR09_9MICO</name>
<keyword evidence="4" id="KW-1185">Reference proteome</keyword>